<evidence type="ECO:0000313" key="1">
    <source>
        <dbReference type="EMBL" id="KAI0029218.1"/>
    </source>
</evidence>
<evidence type="ECO:0000313" key="2">
    <source>
        <dbReference type="Proteomes" id="UP000814128"/>
    </source>
</evidence>
<keyword evidence="2" id="KW-1185">Reference proteome</keyword>
<organism evidence="1 2">
    <name type="scientific">Vararia minispora EC-137</name>
    <dbReference type="NCBI Taxonomy" id="1314806"/>
    <lineage>
        <taxon>Eukaryota</taxon>
        <taxon>Fungi</taxon>
        <taxon>Dikarya</taxon>
        <taxon>Basidiomycota</taxon>
        <taxon>Agaricomycotina</taxon>
        <taxon>Agaricomycetes</taxon>
        <taxon>Russulales</taxon>
        <taxon>Lachnocladiaceae</taxon>
        <taxon>Vararia</taxon>
    </lineage>
</organism>
<reference evidence="1" key="2">
    <citation type="journal article" date="2022" name="New Phytol.">
        <title>Evolutionary transition to the ectomycorrhizal habit in the genomes of a hyperdiverse lineage of mushroom-forming fungi.</title>
        <authorList>
            <person name="Looney B."/>
            <person name="Miyauchi S."/>
            <person name="Morin E."/>
            <person name="Drula E."/>
            <person name="Courty P.E."/>
            <person name="Kohler A."/>
            <person name="Kuo A."/>
            <person name="LaButti K."/>
            <person name="Pangilinan J."/>
            <person name="Lipzen A."/>
            <person name="Riley R."/>
            <person name="Andreopoulos W."/>
            <person name="He G."/>
            <person name="Johnson J."/>
            <person name="Nolan M."/>
            <person name="Tritt A."/>
            <person name="Barry K.W."/>
            <person name="Grigoriev I.V."/>
            <person name="Nagy L.G."/>
            <person name="Hibbett D."/>
            <person name="Henrissat B."/>
            <person name="Matheny P.B."/>
            <person name="Labbe J."/>
            <person name="Martin F.M."/>
        </authorList>
    </citation>
    <scope>NUCLEOTIDE SEQUENCE</scope>
    <source>
        <strain evidence="1">EC-137</strain>
    </source>
</reference>
<dbReference type="EMBL" id="MU273690">
    <property type="protein sequence ID" value="KAI0029218.1"/>
    <property type="molecule type" value="Genomic_DNA"/>
</dbReference>
<gene>
    <name evidence="1" type="ORF">K488DRAFT_56882</name>
</gene>
<comment type="caution">
    <text evidence="1">The sequence shown here is derived from an EMBL/GenBank/DDBJ whole genome shotgun (WGS) entry which is preliminary data.</text>
</comment>
<accession>A0ACB8QBN4</accession>
<sequence length="1236" mass="139261">MEFEISCVDFNATKFQVQKAIEQVLHGPDLFDPNDPRTKGRVPNFLVNLTASEAGGEHNGHGTLTLPSRRLGEAFATWLRDPANKKGITVLGRKLWFKRTKRRVWDEKKKVLENAPYISPEQEEKRFRILNELQTRLRVAKVQFGIWYRPKQTGFTIPDRAFSVEYQRDYTSHSAAYIEAVYDHKLLSIELGDRFTEEDCKFIKVKFTSIKKLGIGFDFGNPFIIFDLYTPPVFEEKDFNSCSREGIQHHKTRDRGRITALDAAHARVAPYTPHLRVILFRREDLLEFERLCHISQCEPRPLRVTRIDADGCAYVAPKVLYKAEQWIRTMSWPIAFQIEALLCNGHVHPVELLAELQRPVDDLIKQHGANASELLRIFSAELPQRPPSESAAACFSRVRAERGDIVPMQMKAGWFLCHHVTFTPTRMLLEGPYAAQSNRVIRQYAHAPDLLSNFVRVDFREEDRLSFRWNREVDGTYFLQSRVGELLKKGFRLGGKDFQFLAYSNSALKSHAVWFMSPFQDSAKSLVDAERIRNSIGDFGELYSTPSKLAARIGQAFTSTDPSVSLVMGQWEEMADIETEMSCGGKSCHTDGVGTISPELGETIWGVLCEASRSFRSNKVQPSAYQIRFLGYKGVVVIDERLKGRGVFMRLRPSQRKFGTQPVAEANLEIAKAFDYPYPVHLNRPIVMALEDRGVSKETFIELQELAKKRVYTAQDSLSDFLLFVRANNFGGKFHLAFVLECLELLGLDLTPRDGKPVIGSALFARLLRYAINNSLRNMKHRARIPVPGSYQLVGVADEGAMYIREGLNANDVFTLNHGQIFACVQETAESEPVYLKGKCVISRSPVVHPGDALNVFAVGKPPDGKFCFFKNLKNCVVLPVIGNRSMASCMGGGDLDGDVFDIYYKHPELQPTIETPAAEYPAVDPRRLPEGQKATVDDICDFVVEFINSDVLVSGAFVLILGTFDERCMTLAELCSRAVDYAKHGNPIDIDNGRLPHLLSRYKPDWHKAEIADPRDNDYYLSDRALGHLYRGVELADLNTPVPIPVSEPGPPLSDAISAALAPLVQGELMEDSSDDAGAELQAELLSRSATLFARYARELRYIRATHTLTDMAGVMLAEEEVILGVILSTCTQAGWRQDRVYRMKLHAEGLVADTRRRVVDETGVDDLVALRKGLRFAWVTWEWAQENAEKEGAQSFGLLVLGVVLDCLKKLNALPDLPPQIPTMPTPEEEWGDW</sequence>
<name>A0ACB8QBN4_9AGAM</name>
<reference evidence="1" key="1">
    <citation type="submission" date="2021-02" db="EMBL/GenBank/DDBJ databases">
        <authorList>
            <consortium name="DOE Joint Genome Institute"/>
            <person name="Ahrendt S."/>
            <person name="Looney B.P."/>
            <person name="Miyauchi S."/>
            <person name="Morin E."/>
            <person name="Drula E."/>
            <person name="Courty P.E."/>
            <person name="Chicoki N."/>
            <person name="Fauchery L."/>
            <person name="Kohler A."/>
            <person name="Kuo A."/>
            <person name="Labutti K."/>
            <person name="Pangilinan J."/>
            <person name="Lipzen A."/>
            <person name="Riley R."/>
            <person name="Andreopoulos W."/>
            <person name="He G."/>
            <person name="Johnson J."/>
            <person name="Barry K.W."/>
            <person name="Grigoriev I.V."/>
            <person name="Nagy L."/>
            <person name="Hibbett D."/>
            <person name="Henrissat B."/>
            <person name="Matheny P.B."/>
            <person name="Labbe J."/>
            <person name="Martin F."/>
        </authorList>
    </citation>
    <scope>NUCLEOTIDE SEQUENCE</scope>
    <source>
        <strain evidence="1">EC-137</strain>
    </source>
</reference>
<dbReference type="Proteomes" id="UP000814128">
    <property type="component" value="Unassembled WGS sequence"/>
</dbReference>
<protein>
    <submittedName>
        <fullName evidence="1">RdRP-domain-containing protein</fullName>
    </submittedName>
</protein>
<proteinExistence type="predicted"/>